<dbReference type="GO" id="GO:0006729">
    <property type="term" value="P:tetrahydrobiopterin biosynthetic process"/>
    <property type="evidence" value="ECO:0007669"/>
    <property type="project" value="TreeGrafter"/>
</dbReference>
<reference evidence="8" key="1">
    <citation type="submission" date="2017-04" db="EMBL/GenBank/DDBJ databases">
        <authorList>
            <person name="Varghese N."/>
            <person name="Submissions S."/>
        </authorList>
    </citation>
    <scope>NUCLEOTIDE SEQUENCE [LARGE SCALE GENOMIC DNA]</scope>
    <source>
        <strain evidence="8">VKM Ac-2510</strain>
    </source>
</reference>
<dbReference type="NCBIfam" id="NF006826">
    <property type="entry name" value="PRK09347.1-3"/>
    <property type="match status" value="1"/>
</dbReference>
<dbReference type="HAMAP" id="MF_00223">
    <property type="entry name" value="FolE"/>
    <property type="match status" value="1"/>
</dbReference>
<organism evidence="7 8">
    <name type="scientific">Agreia pratensis</name>
    <dbReference type="NCBI Taxonomy" id="150121"/>
    <lineage>
        <taxon>Bacteria</taxon>
        <taxon>Bacillati</taxon>
        <taxon>Actinomycetota</taxon>
        <taxon>Actinomycetes</taxon>
        <taxon>Micrococcales</taxon>
        <taxon>Microbacteriaceae</taxon>
        <taxon>Agreia</taxon>
    </lineage>
</organism>
<keyword evidence="3 5" id="KW-0554">One-carbon metabolism</keyword>
<proteinExistence type="inferred from homology"/>
<keyword evidence="8" id="KW-1185">Reference proteome</keyword>
<dbReference type="GO" id="GO:0006730">
    <property type="term" value="P:one-carbon metabolic process"/>
    <property type="evidence" value="ECO:0007669"/>
    <property type="project" value="UniProtKB-UniRule"/>
</dbReference>
<protein>
    <recommendedName>
        <fullName evidence="5">GTP cyclohydrolase 1</fullName>
        <ecNumber evidence="5">3.5.4.16</ecNumber>
    </recommendedName>
    <alternativeName>
        <fullName evidence="5">GTP cyclohydrolase I</fullName>
        <shortName evidence="5">GTP-CH-I</shortName>
    </alternativeName>
</protein>
<evidence type="ECO:0000256" key="2">
    <source>
        <dbReference type="ARBA" id="ARBA00005080"/>
    </source>
</evidence>
<dbReference type="NCBIfam" id="NF006825">
    <property type="entry name" value="PRK09347.1-2"/>
    <property type="match status" value="1"/>
</dbReference>
<keyword evidence="5" id="KW-0862">Zinc</keyword>
<dbReference type="AlphaFoldDB" id="A0A1X7JML6"/>
<name>A0A1X7JML6_9MICO</name>
<accession>A0A1X7JML6</accession>
<keyword evidence="4 5" id="KW-0378">Hydrolase</keyword>
<comment type="catalytic activity">
    <reaction evidence="1 5">
        <text>GTP + H2O = 7,8-dihydroneopterin 3'-triphosphate + formate + H(+)</text>
        <dbReference type="Rhea" id="RHEA:17473"/>
        <dbReference type="ChEBI" id="CHEBI:15377"/>
        <dbReference type="ChEBI" id="CHEBI:15378"/>
        <dbReference type="ChEBI" id="CHEBI:15740"/>
        <dbReference type="ChEBI" id="CHEBI:37565"/>
        <dbReference type="ChEBI" id="CHEBI:58462"/>
        <dbReference type="EC" id="3.5.4.16"/>
    </reaction>
</comment>
<evidence type="ECO:0000256" key="5">
    <source>
        <dbReference type="HAMAP-Rule" id="MF_00223"/>
    </source>
</evidence>
<dbReference type="Gene3D" id="3.30.1130.10">
    <property type="match status" value="1"/>
</dbReference>
<feature type="domain" description="GTP cyclohydrolase I" evidence="6">
    <location>
        <begin position="10"/>
        <end position="187"/>
    </location>
</feature>
<dbReference type="UniPathway" id="UPA00848">
    <property type="reaction ID" value="UER00151"/>
</dbReference>
<gene>
    <name evidence="5" type="primary">folE</name>
    <name evidence="7" type="ORF">SAMN06296010_1586</name>
</gene>
<dbReference type="EMBL" id="FXAY01000002">
    <property type="protein sequence ID" value="SMG29458.1"/>
    <property type="molecule type" value="Genomic_DNA"/>
</dbReference>
<dbReference type="OrthoDB" id="9801207at2"/>
<keyword evidence="5" id="KW-0547">Nucleotide-binding</keyword>
<feature type="binding site" evidence="5">
    <location>
        <position position="81"/>
    </location>
    <ligand>
        <name>Zn(2+)</name>
        <dbReference type="ChEBI" id="CHEBI:29105"/>
    </ligand>
</feature>
<dbReference type="PANTHER" id="PTHR11109:SF7">
    <property type="entry name" value="GTP CYCLOHYDROLASE 1"/>
    <property type="match status" value="1"/>
</dbReference>
<dbReference type="PROSITE" id="PS00859">
    <property type="entry name" value="GTP_CYCLOHYDROL_1_1"/>
    <property type="match status" value="1"/>
</dbReference>
<feature type="binding site" evidence="5">
    <location>
        <position position="152"/>
    </location>
    <ligand>
        <name>Zn(2+)</name>
        <dbReference type="ChEBI" id="CHEBI:29105"/>
    </ligand>
</feature>
<dbReference type="FunFam" id="3.30.1130.10:FF:000001">
    <property type="entry name" value="GTP cyclohydrolase 1"/>
    <property type="match status" value="1"/>
</dbReference>
<evidence type="ECO:0000256" key="3">
    <source>
        <dbReference type="ARBA" id="ARBA00022563"/>
    </source>
</evidence>
<dbReference type="InterPro" id="IPR020602">
    <property type="entry name" value="GTP_CycHdrlase_I_dom"/>
</dbReference>
<dbReference type="InterPro" id="IPR043134">
    <property type="entry name" value="GTP-CH-I_N"/>
</dbReference>
<feature type="binding site" evidence="5">
    <location>
        <position position="84"/>
    </location>
    <ligand>
        <name>Zn(2+)</name>
        <dbReference type="ChEBI" id="CHEBI:29105"/>
    </ligand>
</feature>
<sequence>MTAFDRARVEAAVHDILIAIGEDPSRGGLDRTPARVADAYEEFFSGLGVDAVSMLGDTFAVPEGAEAEPVLVRDIEFRSVCEHHLLPFTGVAHVAYVPSNRLIGLGRIASVVDALASRPQLQERLGDEIASVIEDGVDARGVLVVLDAQHDCVRTRGPRQTRSSTVTVSSRGTLSQPAERAELMSLIGATT</sequence>
<comment type="subunit">
    <text evidence="5">Homopolymer.</text>
</comment>
<comment type="pathway">
    <text evidence="2 5">Cofactor biosynthesis; 7,8-dihydroneopterin triphosphate biosynthesis; 7,8-dihydroneopterin triphosphate from GTP: step 1/1.</text>
</comment>
<dbReference type="InterPro" id="IPR001474">
    <property type="entry name" value="GTP_CycHdrlase_I"/>
</dbReference>
<dbReference type="RefSeq" id="WP_085484678.1">
    <property type="nucleotide sequence ID" value="NZ_FXAY01000002.1"/>
</dbReference>
<dbReference type="Pfam" id="PF01227">
    <property type="entry name" value="GTP_cyclohydroI"/>
    <property type="match status" value="1"/>
</dbReference>
<dbReference type="GO" id="GO:0046654">
    <property type="term" value="P:tetrahydrofolate biosynthetic process"/>
    <property type="evidence" value="ECO:0007669"/>
    <property type="project" value="UniProtKB-UniRule"/>
</dbReference>
<dbReference type="InterPro" id="IPR043133">
    <property type="entry name" value="GTP-CH-I_C/QueF"/>
</dbReference>
<comment type="similarity">
    <text evidence="5">Belongs to the GTP cyclohydrolase I family.</text>
</comment>
<dbReference type="STRING" id="150121.SAMN06296010_1586"/>
<dbReference type="Gene3D" id="1.10.286.10">
    <property type="match status" value="1"/>
</dbReference>
<dbReference type="InterPro" id="IPR018234">
    <property type="entry name" value="GTP_CycHdrlase_I_CS"/>
</dbReference>
<dbReference type="Proteomes" id="UP000193244">
    <property type="component" value="Unassembled WGS sequence"/>
</dbReference>
<evidence type="ECO:0000313" key="7">
    <source>
        <dbReference type="EMBL" id="SMG29458.1"/>
    </source>
</evidence>
<dbReference type="GO" id="GO:0003934">
    <property type="term" value="F:GTP cyclohydrolase I activity"/>
    <property type="evidence" value="ECO:0007669"/>
    <property type="project" value="UniProtKB-UniRule"/>
</dbReference>
<evidence type="ECO:0000313" key="8">
    <source>
        <dbReference type="Proteomes" id="UP000193244"/>
    </source>
</evidence>
<dbReference type="PANTHER" id="PTHR11109">
    <property type="entry name" value="GTP CYCLOHYDROLASE I"/>
    <property type="match status" value="1"/>
</dbReference>
<keyword evidence="5" id="KW-0479">Metal-binding</keyword>
<evidence type="ECO:0000256" key="4">
    <source>
        <dbReference type="ARBA" id="ARBA00022801"/>
    </source>
</evidence>
<dbReference type="GO" id="GO:0005525">
    <property type="term" value="F:GTP binding"/>
    <property type="evidence" value="ECO:0007669"/>
    <property type="project" value="UniProtKB-KW"/>
</dbReference>
<evidence type="ECO:0000259" key="6">
    <source>
        <dbReference type="Pfam" id="PF01227"/>
    </source>
</evidence>
<dbReference type="GO" id="GO:0005737">
    <property type="term" value="C:cytoplasm"/>
    <property type="evidence" value="ECO:0007669"/>
    <property type="project" value="TreeGrafter"/>
</dbReference>
<keyword evidence="5" id="KW-0342">GTP-binding</keyword>
<dbReference type="EC" id="3.5.4.16" evidence="5"/>
<evidence type="ECO:0000256" key="1">
    <source>
        <dbReference type="ARBA" id="ARBA00001052"/>
    </source>
</evidence>
<dbReference type="SUPFAM" id="SSF55620">
    <property type="entry name" value="Tetrahydrobiopterin biosynthesis enzymes-like"/>
    <property type="match status" value="1"/>
</dbReference>
<dbReference type="GO" id="GO:0008270">
    <property type="term" value="F:zinc ion binding"/>
    <property type="evidence" value="ECO:0007669"/>
    <property type="project" value="UniProtKB-UniRule"/>
</dbReference>